<dbReference type="GO" id="GO:0016747">
    <property type="term" value="F:acyltransferase activity, transferring groups other than amino-acyl groups"/>
    <property type="evidence" value="ECO:0007669"/>
    <property type="project" value="InterPro"/>
</dbReference>
<dbReference type="HOGENOM" id="CLU_060131_0_0_1"/>
<dbReference type="PANTHER" id="PTHR42791:SF17">
    <property type="entry name" value="ACETYLTRANSFERASE, GNAT FAMILY FAMILY (AFU_ORTHOLOGUE AFUA_8G05690)"/>
    <property type="match status" value="1"/>
</dbReference>
<feature type="domain" description="N-acetyltransferase" evidence="1">
    <location>
        <begin position="3"/>
        <end position="207"/>
    </location>
</feature>
<dbReference type="OMA" id="RRYIYCH"/>
<dbReference type="OrthoDB" id="2744543at2759"/>
<gene>
    <name evidence="2" type="ORF">GLAREA_10002</name>
</gene>
<keyword evidence="3" id="KW-1185">Reference proteome</keyword>
<name>S3E7M4_GLAL2</name>
<dbReference type="EMBL" id="KE145356">
    <property type="protein sequence ID" value="EPE34308.1"/>
    <property type="molecule type" value="Genomic_DNA"/>
</dbReference>
<evidence type="ECO:0000313" key="3">
    <source>
        <dbReference type="Proteomes" id="UP000016922"/>
    </source>
</evidence>
<dbReference type="InterPro" id="IPR052523">
    <property type="entry name" value="Trichothecene_AcTrans"/>
</dbReference>
<evidence type="ECO:0000313" key="2">
    <source>
        <dbReference type="EMBL" id="EPE34308.1"/>
    </source>
</evidence>
<dbReference type="GeneID" id="19469049"/>
<dbReference type="eggNOG" id="ENOG502SJ2E">
    <property type="taxonomic scope" value="Eukaryota"/>
</dbReference>
<dbReference type="PROSITE" id="PS51186">
    <property type="entry name" value="GNAT"/>
    <property type="match status" value="1"/>
</dbReference>
<dbReference type="Proteomes" id="UP000016922">
    <property type="component" value="Unassembled WGS sequence"/>
</dbReference>
<dbReference type="AlphaFoldDB" id="S3E7M4"/>
<dbReference type="KEGG" id="glz:GLAREA_10002"/>
<reference evidence="2 3" key="1">
    <citation type="journal article" date="2013" name="BMC Genomics">
        <title>Genomics-driven discovery of the pneumocandin biosynthetic gene cluster in the fungus Glarea lozoyensis.</title>
        <authorList>
            <person name="Chen L."/>
            <person name="Yue Q."/>
            <person name="Zhang X."/>
            <person name="Xiang M."/>
            <person name="Wang C."/>
            <person name="Li S."/>
            <person name="Che Y."/>
            <person name="Ortiz-Lopez F.J."/>
            <person name="Bills G.F."/>
            <person name="Liu X."/>
            <person name="An Z."/>
        </authorList>
    </citation>
    <scope>NUCLEOTIDE SEQUENCE [LARGE SCALE GENOMIC DNA]</scope>
    <source>
        <strain evidence="3">ATCC 20868 / MF5171</strain>
    </source>
</reference>
<dbReference type="RefSeq" id="XP_008078243.1">
    <property type="nucleotide sequence ID" value="XM_008080052.1"/>
</dbReference>
<dbReference type="InterPro" id="IPR016181">
    <property type="entry name" value="Acyl_CoA_acyltransferase"/>
</dbReference>
<sequence>MPFAVLPALLPDIHNVYDIYFSSFTADTMGSLMVKILFPSGITPEFREQHTAGTLAYLHQSRFQYTWKCVDMETGEIVGMALGDIYLHERSEEERRDHGVPWLTGEDRERAERILGPLHEVRERLWGGHKYIYVHVVGVDPKNQGRKAGAALVQWGSDLCDHAGIPIYFESSPSTVKLYEKMGWHRLPESIVHKAADLGVDEDIEVPLMVKFPTYAGKITFDEYKAQGYPIFSR</sequence>
<proteinExistence type="predicted"/>
<keyword evidence="2" id="KW-0808">Transferase</keyword>
<protein>
    <submittedName>
        <fullName evidence="2">Acyl-CoA N-acyltransferases (Nat)</fullName>
    </submittedName>
</protein>
<dbReference type="InterPro" id="IPR000182">
    <property type="entry name" value="GNAT_dom"/>
</dbReference>
<organism evidence="2 3">
    <name type="scientific">Glarea lozoyensis (strain ATCC 20868 / MF5171)</name>
    <dbReference type="NCBI Taxonomy" id="1116229"/>
    <lineage>
        <taxon>Eukaryota</taxon>
        <taxon>Fungi</taxon>
        <taxon>Dikarya</taxon>
        <taxon>Ascomycota</taxon>
        <taxon>Pezizomycotina</taxon>
        <taxon>Leotiomycetes</taxon>
        <taxon>Helotiales</taxon>
        <taxon>Helotiaceae</taxon>
        <taxon>Glarea</taxon>
    </lineage>
</organism>
<evidence type="ECO:0000259" key="1">
    <source>
        <dbReference type="PROSITE" id="PS51186"/>
    </source>
</evidence>
<accession>S3E7M4</accession>
<keyword evidence="2" id="KW-0012">Acyltransferase</keyword>
<dbReference type="PANTHER" id="PTHR42791">
    <property type="entry name" value="GNAT FAMILY ACETYLTRANSFERASE"/>
    <property type="match status" value="1"/>
</dbReference>
<dbReference type="SUPFAM" id="SSF55729">
    <property type="entry name" value="Acyl-CoA N-acyltransferases (Nat)"/>
    <property type="match status" value="1"/>
</dbReference>
<dbReference type="Gene3D" id="3.40.630.30">
    <property type="match status" value="1"/>
</dbReference>
<dbReference type="Pfam" id="PF00583">
    <property type="entry name" value="Acetyltransf_1"/>
    <property type="match status" value="1"/>
</dbReference>